<evidence type="ECO:0000313" key="1">
    <source>
        <dbReference type="EMBL" id="CAI8018216.1"/>
    </source>
</evidence>
<organism evidence="1 2">
    <name type="scientific">Geodia barretti</name>
    <name type="common">Barrett's horny sponge</name>
    <dbReference type="NCBI Taxonomy" id="519541"/>
    <lineage>
        <taxon>Eukaryota</taxon>
        <taxon>Metazoa</taxon>
        <taxon>Porifera</taxon>
        <taxon>Demospongiae</taxon>
        <taxon>Heteroscleromorpha</taxon>
        <taxon>Tetractinellida</taxon>
        <taxon>Astrophorina</taxon>
        <taxon>Geodiidae</taxon>
        <taxon>Geodia</taxon>
    </lineage>
</organism>
<evidence type="ECO:0008006" key="3">
    <source>
        <dbReference type="Google" id="ProtNLM"/>
    </source>
</evidence>
<sequence>MGQYLETFGPGPYHMAFGVSDIADKAATLAGKGNEMRGENGMSQSAEGYLTANIAATSGLGYPFQIAEG</sequence>
<comment type="caution">
    <text evidence="1">The sequence shown here is derived from an EMBL/GenBank/DDBJ whole genome shotgun (WGS) entry which is preliminary data.</text>
</comment>
<dbReference type="Gene3D" id="3.10.180.10">
    <property type="entry name" value="2,3-Dihydroxybiphenyl 1,2-Dioxygenase, domain 1"/>
    <property type="match status" value="1"/>
</dbReference>
<name>A0AA35RXU2_GEOBA</name>
<dbReference type="AlphaFoldDB" id="A0AA35RXU2"/>
<dbReference type="InterPro" id="IPR029068">
    <property type="entry name" value="Glyas_Bleomycin-R_OHBP_Dase"/>
</dbReference>
<reference evidence="1" key="1">
    <citation type="submission" date="2023-03" db="EMBL/GenBank/DDBJ databases">
        <authorList>
            <person name="Steffen K."/>
            <person name="Cardenas P."/>
        </authorList>
    </citation>
    <scope>NUCLEOTIDE SEQUENCE</scope>
</reference>
<dbReference type="Proteomes" id="UP001174909">
    <property type="component" value="Unassembled WGS sequence"/>
</dbReference>
<dbReference type="SUPFAM" id="SSF54593">
    <property type="entry name" value="Glyoxalase/Bleomycin resistance protein/Dihydroxybiphenyl dioxygenase"/>
    <property type="match status" value="1"/>
</dbReference>
<accession>A0AA35RXU2</accession>
<dbReference type="EMBL" id="CASHTH010001687">
    <property type="protein sequence ID" value="CAI8018216.1"/>
    <property type="molecule type" value="Genomic_DNA"/>
</dbReference>
<protein>
    <recommendedName>
        <fullName evidence="3">VOC domain-containing protein</fullName>
    </recommendedName>
</protein>
<keyword evidence="2" id="KW-1185">Reference proteome</keyword>
<proteinExistence type="predicted"/>
<evidence type="ECO:0000313" key="2">
    <source>
        <dbReference type="Proteomes" id="UP001174909"/>
    </source>
</evidence>
<gene>
    <name evidence="1" type="ORF">GBAR_LOCUS11027</name>
</gene>